<protein>
    <submittedName>
        <fullName evidence="1">Uncharacterized protein</fullName>
    </submittedName>
</protein>
<accession>A0A7W7N6G8</accession>
<dbReference type="RefSeq" id="WP_184160327.1">
    <property type="nucleotide sequence ID" value="NZ_JACHLD010000002.1"/>
</dbReference>
<proteinExistence type="predicted"/>
<organism evidence="1 2">
    <name type="scientific">Flavobacterium nitrogenifigens</name>
    <dbReference type="NCBI Taxonomy" id="1617283"/>
    <lineage>
        <taxon>Bacteria</taxon>
        <taxon>Pseudomonadati</taxon>
        <taxon>Bacteroidota</taxon>
        <taxon>Flavobacteriia</taxon>
        <taxon>Flavobacteriales</taxon>
        <taxon>Flavobacteriaceae</taxon>
        <taxon>Flavobacterium</taxon>
    </lineage>
</organism>
<keyword evidence="2" id="KW-1185">Reference proteome</keyword>
<gene>
    <name evidence="1" type="ORF">HNP37_001724</name>
</gene>
<dbReference type="AlphaFoldDB" id="A0A7W7N6G8"/>
<dbReference type="EMBL" id="JACHLD010000002">
    <property type="protein sequence ID" value="MBB4801663.1"/>
    <property type="molecule type" value="Genomic_DNA"/>
</dbReference>
<evidence type="ECO:0000313" key="2">
    <source>
        <dbReference type="Proteomes" id="UP000561681"/>
    </source>
</evidence>
<evidence type="ECO:0000313" key="1">
    <source>
        <dbReference type="EMBL" id="MBB4801663.1"/>
    </source>
</evidence>
<reference evidence="1 2" key="1">
    <citation type="submission" date="2020-08" db="EMBL/GenBank/DDBJ databases">
        <title>Functional genomics of gut bacteria from endangered species of beetles.</title>
        <authorList>
            <person name="Carlos-Shanley C."/>
        </authorList>
    </citation>
    <scope>NUCLEOTIDE SEQUENCE [LARGE SCALE GENOMIC DNA]</scope>
    <source>
        <strain evidence="1 2">S00142</strain>
    </source>
</reference>
<sequence length="395" mass="46588">MIYATQHYIGNYQPARTETRTAIAPTVGRVRKVDAKTKRCKPGAERQTEIRTDSYATNGILKCTFLPKLKTAQSVQACEETVKTERDFYQSLSELAEHYGIEPMPTKDFGYPYNIALSMWDMETKVKRINTNWDGFNLIQDSKKTFLTSEERYNTGTTLYYIPIVPLFQMLKNKKRKKTAQLLLSVCSYLYHIADIPYYRQEESNLYWMYEMHKDWIEQDDETEDTQNYKREFQIAEYIGDSIEQRLFNRTNLKVFEERLNRFKSRDTFDKECYQIACNMFALYTEYPTASIFRNAPMYKEDPDNDDTENEAIGMEKYISFIADTKGWLYESLSDSINNEFNEYGVMEEPTISKCFDGSEITATNLDFENRLFALLNELCGLLYEYKTTENEHHK</sequence>
<comment type="caution">
    <text evidence="1">The sequence shown here is derived from an EMBL/GenBank/DDBJ whole genome shotgun (WGS) entry which is preliminary data.</text>
</comment>
<dbReference type="Proteomes" id="UP000561681">
    <property type="component" value="Unassembled WGS sequence"/>
</dbReference>
<name>A0A7W7N6G8_9FLAO</name>